<dbReference type="Gramene" id="BGIOSGA029194-TA">
    <property type="protein sequence ID" value="BGIOSGA029194-PA"/>
    <property type="gene ID" value="BGIOSGA029194"/>
</dbReference>
<keyword evidence="2" id="KW-1185">Reference proteome</keyword>
<organism evidence="1 2">
    <name type="scientific">Oryza sativa subsp. indica</name>
    <name type="common">Rice</name>
    <dbReference type="NCBI Taxonomy" id="39946"/>
    <lineage>
        <taxon>Eukaryota</taxon>
        <taxon>Viridiplantae</taxon>
        <taxon>Streptophyta</taxon>
        <taxon>Embryophyta</taxon>
        <taxon>Tracheophyta</taxon>
        <taxon>Spermatophyta</taxon>
        <taxon>Magnoliopsida</taxon>
        <taxon>Liliopsida</taxon>
        <taxon>Poales</taxon>
        <taxon>Poaceae</taxon>
        <taxon>BOP clade</taxon>
        <taxon>Oryzoideae</taxon>
        <taxon>Oryzeae</taxon>
        <taxon>Oryzinae</taxon>
        <taxon>Oryza</taxon>
        <taxon>Oryza sativa</taxon>
    </lineage>
</organism>
<dbReference type="HOGENOM" id="CLU_2945861_0_0_1"/>
<accession>A2YY47</accession>
<sequence>MDEGYMCKNPIARICVCYVSWQKNGQQLKATLMMHIIEREVLFNFYTCKDKAILVKQAKL</sequence>
<evidence type="ECO:0000313" key="1">
    <source>
        <dbReference type="EMBL" id="EAZ08008.1"/>
    </source>
</evidence>
<protein>
    <submittedName>
        <fullName evidence="1">Uncharacterized protein</fullName>
    </submittedName>
</protein>
<name>A2YY47_ORYSI</name>
<reference evidence="1 2" key="1">
    <citation type="journal article" date="2005" name="PLoS Biol.">
        <title>The genomes of Oryza sativa: a history of duplications.</title>
        <authorList>
            <person name="Yu J."/>
            <person name="Wang J."/>
            <person name="Lin W."/>
            <person name="Li S."/>
            <person name="Li H."/>
            <person name="Zhou J."/>
            <person name="Ni P."/>
            <person name="Dong W."/>
            <person name="Hu S."/>
            <person name="Zeng C."/>
            <person name="Zhang J."/>
            <person name="Zhang Y."/>
            <person name="Li R."/>
            <person name="Xu Z."/>
            <person name="Li S."/>
            <person name="Li X."/>
            <person name="Zheng H."/>
            <person name="Cong L."/>
            <person name="Lin L."/>
            <person name="Yin J."/>
            <person name="Geng J."/>
            <person name="Li G."/>
            <person name="Shi J."/>
            <person name="Liu J."/>
            <person name="Lv H."/>
            <person name="Li J."/>
            <person name="Wang J."/>
            <person name="Deng Y."/>
            <person name="Ran L."/>
            <person name="Shi X."/>
            <person name="Wang X."/>
            <person name="Wu Q."/>
            <person name="Li C."/>
            <person name="Ren X."/>
            <person name="Wang J."/>
            <person name="Wang X."/>
            <person name="Li D."/>
            <person name="Liu D."/>
            <person name="Zhang X."/>
            <person name="Ji Z."/>
            <person name="Zhao W."/>
            <person name="Sun Y."/>
            <person name="Zhang Z."/>
            <person name="Bao J."/>
            <person name="Han Y."/>
            <person name="Dong L."/>
            <person name="Ji J."/>
            <person name="Chen P."/>
            <person name="Wu S."/>
            <person name="Liu J."/>
            <person name="Xiao Y."/>
            <person name="Bu D."/>
            <person name="Tan J."/>
            <person name="Yang L."/>
            <person name="Ye C."/>
            <person name="Zhang J."/>
            <person name="Xu J."/>
            <person name="Zhou Y."/>
            <person name="Yu Y."/>
            <person name="Zhang B."/>
            <person name="Zhuang S."/>
            <person name="Wei H."/>
            <person name="Liu B."/>
            <person name="Lei M."/>
            <person name="Yu H."/>
            <person name="Li Y."/>
            <person name="Xu H."/>
            <person name="Wei S."/>
            <person name="He X."/>
            <person name="Fang L."/>
            <person name="Zhang Z."/>
            <person name="Zhang Y."/>
            <person name="Huang X."/>
            <person name="Su Z."/>
            <person name="Tong W."/>
            <person name="Li J."/>
            <person name="Tong Z."/>
            <person name="Li S."/>
            <person name="Ye J."/>
            <person name="Wang L."/>
            <person name="Fang L."/>
            <person name="Lei T."/>
            <person name="Chen C."/>
            <person name="Chen H."/>
            <person name="Xu Z."/>
            <person name="Li H."/>
            <person name="Huang H."/>
            <person name="Zhang F."/>
            <person name="Xu H."/>
            <person name="Li N."/>
            <person name="Zhao C."/>
            <person name="Li S."/>
            <person name="Dong L."/>
            <person name="Huang Y."/>
            <person name="Li L."/>
            <person name="Xi Y."/>
            <person name="Qi Q."/>
            <person name="Li W."/>
            <person name="Zhang B."/>
            <person name="Hu W."/>
            <person name="Zhang Y."/>
            <person name="Tian X."/>
            <person name="Jiao Y."/>
            <person name="Liang X."/>
            <person name="Jin J."/>
            <person name="Gao L."/>
            <person name="Zheng W."/>
            <person name="Hao B."/>
            <person name="Liu S."/>
            <person name="Wang W."/>
            <person name="Yuan L."/>
            <person name="Cao M."/>
            <person name="McDermott J."/>
            <person name="Samudrala R."/>
            <person name="Wang J."/>
            <person name="Wong G.K."/>
            <person name="Yang H."/>
        </authorList>
    </citation>
    <scope>NUCLEOTIDE SEQUENCE [LARGE SCALE GENOMIC DNA]</scope>
    <source>
        <strain evidence="2">cv. 93-11</strain>
    </source>
</reference>
<dbReference type="Proteomes" id="UP000007015">
    <property type="component" value="Chromosome 8"/>
</dbReference>
<proteinExistence type="predicted"/>
<dbReference type="AlphaFoldDB" id="A2YY47"/>
<gene>
    <name evidence="1" type="ORF">OsI_30273</name>
</gene>
<dbReference type="EMBL" id="CM000133">
    <property type="protein sequence ID" value="EAZ08008.1"/>
    <property type="molecule type" value="Genomic_DNA"/>
</dbReference>
<evidence type="ECO:0000313" key="2">
    <source>
        <dbReference type="Proteomes" id="UP000007015"/>
    </source>
</evidence>